<accession>A0A4R9K937</accession>
<reference evidence="2" key="1">
    <citation type="journal article" date="2019" name="PLoS Negl. Trop. Dis.">
        <title>Revisiting the worldwide diversity of Leptospira species in the environment.</title>
        <authorList>
            <person name="Vincent A.T."/>
            <person name="Schiettekatte O."/>
            <person name="Bourhy P."/>
            <person name="Veyrier F.J."/>
            <person name="Picardeau M."/>
        </authorList>
    </citation>
    <scope>NUCLEOTIDE SEQUENCE [LARGE SCALE GENOMIC DNA]</scope>
    <source>
        <strain evidence="2">201702476</strain>
    </source>
</reference>
<dbReference type="Gene3D" id="3.20.20.140">
    <property type="entry name" value="Metal-dependent hydrolases"/>
    <property type="match status" value="1"/>
</dbReference>
<evidence type="ECO:0000256" key="1">
    <source>
        <dbReference type="SAM" id="Phobius"/>
    </source>
</evidence>
<dbReference type="RefSeq" id="WP_135622849.1">
    <property type="nucleotide sequence ID" value="NZ_RQGD01000020.1"/>
</dbReference>
<keyword evidence="1" id="KW-0472">Membrane</keyword>
<sequence>MLLTVPDPKNLKTSKLSERQTKLRLIAYGMSILVFLFVLYQLSTVIFLRDPIQSLPKDFSGSHFYNPYQKQNWKDASEKVALHIHSDRIWYTPERHSKQDIESVYRNNGFSVLSFTDYDQIQEDASDETELSGFEWGRNLRKRHAIVIGGKKTTSDLFPIYARRDNVSWTFGEMQETGGYVIIAHPKLNDSFTREDLVQIQNYNAVEVYSPFGDDSKILDTLLSKGREVHCMASDDLHYLPESITKSLGQPWWKDLLQTILLQRGREGESLKRYIATASGETNPKSVRKDLGAGSFYCVKKYFREAEDPNLPNMKIDTNGFVKLDSKERYLEIRWIGKDGAMKKIDPDTNVSFYQFSNEDPFIRVEIIALTGSILSNAIYRTENPKD</sequence>
<gene>
    <name evidence="2" type="ORF">EHQ58_05345</name>
</gene>
<dbReference type="Proteomes" id="UP000297693">
    <property type="component" value="Unassembled WGS sequence"/>
</dbReference>
<proteinExistence type="predicted"/>
<dbReference type="AlphaFoldDB" id="A0A4R9K937"/>
<name>A0A4R9K937_9LEPT</name>
<dbReference type="SUPFAM" id="SSF89550">
    <property type="entry name" value="PHP domain-like"/>
    <property type="match status" value="1"/>
</dbReference>
<organism evidence="2 3">
    <name type="scientific">Leptospira ognonensis</name>
    <dbReference type="NCBI Taxonomy" id="2484945"/>
    <lineage>
        <taxon>Bacteria</taxon>
        <taxon>Pseudomonadati</taxon>
        <taxon>Spirochaetota</taxon>
        <taxon>Spirochaetia</taxon>
        <taxon>Leptospirales</taxon>
        <taxon>Leptospiraceae</taxon>
        <taxon>Leptospira</taxon>
    </lineage>
</organism>
<keyword evidence="1" id="KW-1133">Transmembrane helix</keyword>
<comment type="caution">
    <text evidence="2">The sequence shown here is derived from an EMBL/GenBank/DDBJ whole genome shotgun (WGS) entry which is preliminary data.</text>
</comment>
<protein>
    <submittedName>
        <fullName evidence="2">Phosphoesterase</fullName>
    </submittedName>
</protein>
<dbReference type="EMBL" id="RQGD01000020">
    <property type="protein sequence ID" value="TGL61207.1"/>
    <property type="molecule type" value="Genomic_DNA"/>
</dbReference>
<feature type="transmembrane region" description="Helical" evidence="1">
    <location>
        <begin position="25"/>
        <end position="48"/>
    </location>
</feature>
<evidence type="ECO:0000313" key="3">
    <source>
        <dbReference type="Proteomes" id="UP000297693"/>
    </source>
</evidence>
<keyword evidence="1" id="KW-0812">Transmembrane</keyword>
<keyword evidence="3" id="KW-1185">Reference proteome</keyword>
<dbReference type="OrthoDB" id="336929at2"/>
<dbReference type="InterPro" id="IPR016195">
    <property type="entry name" value="Pol/histidinol_Pase-like"/>
</dbReference>
<evidence type="ECO:0000313" key="2">
    <source>
        <dbReference type="EMBL" id="TGL61207.1"/>
    </source>
</evidence>